<reference evidence="2 3" key="1">
    <citation type="submission" date="2024-09" db="EMBL/GenBank/DDBJ databases">
        <authorList>
            <person name="Sun Q."/>
            <person name="Mori K."/>
        </authorList>
    </citation>
    <scope>NUCLEOTIDE SEQUENCE [LARGE SCALE GENOMIC DNA]</scope>
    <source>
        <strain evidence="2 3">JCM 4414</strain>
    </source>
</reference>
<comment type="caution">
    <text evidence="2">The sequence shown here is derived from an EMBL/GenBank/DDBJ whole genome shotgun (WGS) entry which is preliminary data.</text>
</comment>
<sequence length="442" mass="48089">FYFPVLPEDGDSDFPTRVHFAWELPEDKARGLKARLRRITYELGYIGPATASGIDTDGRPVRAPLLSEPDEQGLVQPLLSQGDTVDPATGAITRLYPWNDEPSPWTCYLTDATWNLDDLKGPLDVDTLPLAKAHFATGADGEVLDRLDLILDFIPVIHVPNTVPEAEEHWGQATLLRVLQLFDEIAGTDTDSSKASATTGSPLITVSGRPASGRQQHLTIAPGRVIEVGDGGRMDVLDTSPMLAELRNHAQQLADRAATNTRLPAVALGTVDPSKVPSGYALELSLGPLDSLVGSMRLARAHKYRLLLKFVQRLHIAGQHPDWAGVRPLPAEYVFGPYTPTDKAGVLTQVTEAFTAGVMSLETAVRMLRESGWPIDDIHEEIERIQSRRFEQARYLADATGSTKAVGDYLGIDVEPDPEPPTPQLPTGSNPAEDPVEPEQGE</sequence>
<evidence type="ECO:0000313" key="3">
    <source>
        <dbReference type="Proteomes" id="UP001589716"/>
    </source>
</evidence>
<accession>A0ABV5QYU2</accession>
<feature type="region of interest" description="Disordered" evidence="1">
    <location>
        <begin position="407"/>
        <end position="442"/>
    </location>
</feature>
<feature type="non-terminal residue" evidence="2">
    <location>
        <position position="1"/>
    </location>
</feature>
<name>A0ABV5QYU2_9ACTN</name>
<protein>
    <recommendedName>
        <fullName evidence="4">Phage portal protein</fullName>
    </recommendedName>
</protein>
<evidence type="ECO:0000256" key="1">
    <source>
        <dbReference type="SAM" id="MobiDB-lite"/>
    </source>
</evidence>
<organism evidence="2 3">
    <name type="scientific">Streptomyces roseoviridis</name>
    <dbReference type="NCBI Taxonomy" id="67361"/>
    <lineage>
        <taxon>Bacteria</taxon>
        <taxon>Bacillati</taxon>
        <taxon>Actinomycetota</taxon>
        <taxon>Actinomycetes</taxon>
        <taxon>Kitasatosporales</taxon>
        <taxon>Streptomycetaceae</taxon>
        <taxon>Streptomyces</taxon>
    </lineage>
</organism>
<gene>
    <name evidence="2" type="ORF">ACFFTP_31460</name>
</gene>
<dbReference type="Proteomes" id="UP001589716">
    <property type="component" value="Unassembled WGS sequence"/>
</dbReference>
<evidence type="ECO:0008006" key="4">
    <source>
        <dbReference type="Google" id="ProtNLM"/>
    </source>
</evidence>
<keyword evidence="3" id="KW-1185">Reference proteome</keyword>
<evidence type="ECO:0000313" key="2">
    <source>
        <dbReference type="EMBL" id="MFB9558686.1"/>
    </source>
</evidence>
<proteinExistence type="predicted"/>
<dbReference type="EMBL" id="JBHMCT010000067">
    <property type="protein sequence ID" value="MFB9558686.1"/>
    <property type="molecule type" value="Genomic_DNA"/>
</dbReference>
<dbReference type="RefSeq" id="WP_382746335.1">
    <property type="nucleotide sequence ID" value="NZ_JBHMCT010000067.1"/>
</dbReference>